<name>A0A914ZQW2_PARUN</name>
<proteinExistence type="predicted"/>
<evidence type="ECO:0000313" key="3">
    <source>
        <dbReference type="WBParaSite" id="PgB15_g022_t01"/>
    </source>
</evidence>
<protein>
    <submittedName>
        <fullName evidence="3">Uncharacterized protein</fullName>
    </submittedName>
</protein>
<dbReference type="WBParaSite" id="PgB15_g022_t01">
    <property type="protein sequence ID" value="PgB15_g022_t01"/>
    <property type="gene ID" value="PgB15_g022"/>
</dbReference>
<reference evidence="3" key="1">
    <citation type="submission" date="2022-11" db="UniProtKB">
        <authorList>
            <consortium name="WormBaseParasite"/>
        </authorList>
    </citation>
    <scope>IDENTIFICATION</scope>
</reference>
<sequence length="35" mass="3866">MKANMGKPAVGDQVPTGLHPSSHVLHDRSRRDHFS</sequence>
<accession>A0A914ZQW2</accession>
<dbReference type="AlphaFoldDB" id="A0A914ZQW2"/>
<evidence type="ECO:0000256" key="1">
    <source>
        <dbReference type="SAM" id="MobiDB-lite"/>
    </source>
</evidence>
<evidence type="ECO:0000313" key="2">
    <source>
        <dbReference type="Proteomes" id="UP000887569"/>
    </source>
</evidence>
<keyword evidence="2" id="KW-1185">Reference proteome</keyword>
<organism evidence="2 3">
    <name type="scientific">Parascaris univalens</name>
    <name type="common">Nematode worm</name>
    <dbReference type="NCBI Taxonomy" id="6257"/>
    <lineage>
        <taxon>Eukaryota</taxon>
        <taxon>Metazoa</taxon>
        <taxon>Ecdysozoa</taxon>
        <taxon>Nematoda</taxon>
        <taxon>Chromadorea</taxon>
        <taxon>Rhabditida</taxon>
        <taxon>Spirurina</taxon>
        <taxon>Ascaridomorpha</taxon>
        <taxon>Ascaridoidea</taxon>
        <taxon>Ascarididae</taxon>
        <taxon>Parascaris</taxon>
    </lineage>
</organism>
<dbReference type="Proteomes" id="UP000887569">
    <property type="component" value="Unplaced"/>
</dbReference>
<feature type="region of interest" description="Disordered" evidence="1">
    <location>
        <begin position="1"/>
        <end position="35"/>
    </location>
</feature>
<feature type="compositionally biased region" description="Basic and acidic residues" evidence="1">
    <location>
        <begin position="24"/>
        <end position="35"/>
    </location>
</feature>